<dbReference type="RefSeq" id="WP_003897998.1">
    <property type="nucleotide sequence ID" value="NC_008596.1"/>
</dbReference>
<dbReference type="EMBL" id="CP000480">
    <property type="protein sequence ID" value="ABK70112.1"/>
    <property type="molecule type" value="Genomic_DNA"/>
</dbReference>
<dbReference type="Pfam" id="PF01610">
    <property type="entry name" value="DDE_Tnp_ISL3"/>
    <property type="match status" value="1"/>
</dbReference>
<dbReference type="PATRIC" id="fig|246196.19.peg.1235"/>
<dbReference type="eggNOG" id="COG3464">
    <property type="taxonomic scope" value="Bacteria"/>
</dbReference>
<accession>A0QPK5</accession>
<dbReference type="KEGG" id="msb:LJ00_14070"/>
<feature type="domain" description="Transposase IS204/IS1001/IS1096/IS1165 helix-turn-helix" evidence="2">
    <location>
        <begin position="107"/>
        <end position="153"/>
    </location>
</feature>
<dbReference type="Proteomes" id="UP000000757">
    <property type="component" value="Chromosome"/>
</dbReference>
<protein>
    <submittedName>
        <fullName evidence="6">ISMsm4, transposase</fullName>
    </submittedName>
</protein>
<dbReference type="KEGG" id="msb:LJ00_06180"/>
<dbReference type="InterPro" id="IPR029261">
    <property type="entry name" value="Transposase_Znf"/>
</dbReference>
<evidence type="ECO:0000259" key="1">
    <source>
        <dbReference type="Pfam" id="PF01610"/>
    </source>
</evidence>
<dbReference type="Pfam" id="PF13542">
    <property type="entry name" value="HTH_Tnp_ISL3"/>
    <property type="match status" value="1"/>
</dbReference>
<evidence type="ECO:0000313" key="7">
    <source>
        <dbReference type="Proteomes" id="UP000000757"/>
    </source>
</evidence>
<gene>
    <name evidence="6" type="ordered locus">MSMEG_0430</name>
    <name evidence="4" type="ordered locus">MSMEG_1239</name>
    <name evidence="5" type="ordered locus">MSMEG_2830</name>
</gene>
<keyword evidence="7" id="KW-1185">Reference proteome</keyword>
<dbReference type="KEGG" id="msm:MSMEG_1239"/>
<feature type="domain" description="Transposase IS204/IS1001/IS1096/IS1165 zinc-finger" evidence="3">
    <location>
        <begin position="53"/>
        <end position="97"/>
    </location>
</feature>
<dbReference type="EMBL" id="CP000480">
    <property type="protein sequence ID" value="ABK75391.1"/>
    <property type="molecule type" value="Genomic_DNA"/>
</dbReference>
<dbReference type="NCBIfam" id="NF033550">
    <property type="entry name" value="transpos_ISL3"/>
    <property type="match status" value="1"/>
</dbReference>
<dbReference type="InterPro" id="IPR002560">
    <property type="entry name" value="Transposase_DDE"/>
</dbReference>
<dbReference type="PANTHER" id="PTHR33498:SF1">
    <property type="entry name" value="TRANSPOSASE FOR INSERTION SEQUENCE ELEMENT IS1557"/>
    <property type="match status" value="1"/>
</dbReference>
<reference evidence="6 7" key="1">
    <citation type="submission" date="2006-10" db="EMBL/GenBank/DDBJ databases">
        <authorList>
            <person name="Fleischmann R.D."/>
            <person name="Dodson R.J."/>
            <person name="Haft D.H."/>
            <person name="Merkel J.S."/>
            <person name="Nelson W.C."/>
            <person name="Fraser C.M."/>
        </authorList>
    </citation>
    <scope>NUCLEOTIDE SEQUENCE [LARGE SCALE GENOMIC DNA]</scope>
    <source>
        <strain evidence="7">ATCC 700084 / mc(2)155</strain>
        <strain evidence="6">MC2 155</strain>
    </source>
</reference>
<proteinExistence type="predicted"/>
<organism evidence="6 7">
    <name type="scientific">Mycolicibacterium smegmatis (strain ATCC 700084 / mc(2)155)</name>
    <name type="common">Mycobacterium smegmatis</name>
    <dbReference type="NCBI Taxonomy" id="246196"/>
    <lineage>
        <taxon>Bacteria</taxon>
        <taxon>Bacillati</taxon>
        <taxon>Actinomycetota</taxon>
        <taxon>Actinomycetes</taxon>
        <taxon>Mycobacteriales</taxon>
        <taxon>Mycobacteriaceae</taxon>
        <taxon>Mycolicibacterium</taxon>
    </lineage>
</organism>
<dbReference type="Pfam" id="PF14690">
    <property type="entry name" value="Zn_ribbon_ISL3"/>
    <property type="match status" value="1"/>
</dbReference>
<dbReference type="GeneID" id="93459801"/>
<dbReference type="KEGG" id="msm:MSMEG_2830"/>
<dbReference type="EMBL" id="CP000480">
    <property type="protein sequence ID" value="ABK71194.1"/>
    <property type="molecule type" value="Genomic_DNA"/>
</dbReference>
<evidence type="ECO:0000313" key="4">
    <source>
        <dbReference type="EMBL" id="ABK70112.1"/>
    </source>
</evidence>
<dbReference type="AlphaFoldDB" id="A0QPK5"/>
<evidence type="ECO:0000259" key="3">
    <source>
        <dbReference type="Pfam" id="PF14690"/>
    </source>
</evidence>
<feature type="domain" description="Transposase IS204/IS1001/IS1096/IS1165 DDE" evidence="1">
    <location>
        <begin position="173"/>
        <end position="434"/>
    </location>
</feature>
<evidence type="ECO:0000259" key="2">
    <source>
        <dbReference type="Pfam" id="PF13542"/>
    </source>
</evidence>
<evidence type="ECO:0000313" key="6">
    <source>
        <dbReference type="EMBL" id="ABK75391.1"/>
    </source>
</evidence>
<evidence type="ECO:0000313" key="5">
    <source>
        <dbReference type="EMBL" id="ABK71194.1"/>
    </source>
</evidence>
<dbReference type="KEGG" id="msm:MSMEG_0430"/>
<dbReference type="STRING" id="246196.MSMEG_0430"/>
<dbReference type="KEGG" id="msb:LJ00_02135"/>
<dbReference type="InterPro" id="IPR047951">
    <property type="entry name" value="Transpos_ISL3"/>
</dbReference>
<dbReference type="InterPro" id="IPR032877">
    <property type="entry name" value="Transposase_HTH"/>
</dbReference>
<sequence>MSWVFFRHPGQGTRTMVDGSSLLLDLDGVVVESVQRLEDGTRLVQVLTAPQWVGICPECGERSTRSKGWVQTGPRDVVVGPDRPILRWRKRKWLCPSTVCTRKVFTESVPGIPARARVTPRAKATMATAVLDEDRSVAAVAGQYRCGWHTVHDEVIATAEDALAGELAPVAVLGIDETRRGKAKWEHNPVLGRRVWVDRWDTGLVDITGDQGLLGQVNGRTSAAVIDWLAGQDPDWRAAITHVAIDLSPAYARVAREALPHAILIADRFHLVKKANDMVDAVRRRVTWTQRGRRGRKADVEWINRRRLLRGSERLTADQRATLFAKLLSADPNQDIAAAWIAKELLRDLLSCADRGGLRYEITTALDRFYRFCAACTVPEVIRLARTIETWQAPIIAALQTGLSNARTEGYNRIVKHVGRIAFGFRNPENQRRRVRWACTRRSRRVTPSRHQRHC</sequence>
<dbReference type="PaxDb" id="246196-MSMEI_0419"/>
<name>A0QPK5_MYCS2</name>
<dbReference type="OrthoDB" id="3255666at2"/>
<dbReference type="PANTHER" id="PTHR33498">
    <property type="entry name" value="TRANSPOSASE FOR INSERTION SEQUENCE ELEMENT IS1557"/>
    <property type="match status" value="1"/>
</dbReference>